<evidence type="ECO:0008006" key="5">
    <source>
        <dbReference type="Google" id="ProtNLM"/>
    </source>
</evidence>
<keyword evidence="4" id="KW-1185">Reference proteome</keyword>
<keyword evidence="2" id="KW-0812">Transmembrane</keyword>
<organism evidence="3 4">
    <name type="scientific">Nocardioides psychrotolerans</name>
    <dbReference type="NCBI Taxonomy" id="1005945"/>
    <lineage>
        <taxon>Bacteria</taxon>
        <taxon>Bacillati</taxon>
        <taxon>Actinomycetota</taxon>
        <taxon>Actinomycetes</taxon>
        <taxon>Propionibacteriales</taxon>
        <taxon>Nocardioidaceae</taxon>
        <taxon>Nocardioides</taxon>
    </lineage>
</organism>
<dbReference type="Proteomes" id="UP000198649">
    <property type="component" value="Unassembled WGS sequence"/>
</dbReference>
<feature type="transmembrane region" description="Helical" evidence="2">
    <location>
        <begin position="45"/>
        <end position="67"/>
    </location>
</feature>
<evidence type="ECO:0000256" key="1">
    <source>
        <dbReference type="SAM" id="MobiDB-lite"/>
    </source>
</evidence>
<evidence type="ECO:0000313" key="4">
    <source>
        <dbReference type="Proteomes" id="UP000198649"/>
    </source>
</evidence>
<keyword evidence="2" id="KW-0472">Membrane</keyword>
<protein>
    <recommendedName>
        <fullName evidence="5">Dolichyl-phosphate-mannose-protein mannosyltransferase</fullName>
    </recommendedName>
</protein>
<feature type="transmembrane region" description="Helical" evidence="2">
    <location>
        <begin position="209"/>
        <end position="239"/>
    </location>
</feature>
<dbReference type="OrthoDB" id="3763449at2"/>
<feature type="transmembrane region" description="Helical" evidence="2">
    <location>
        <begin position="306"/>
        <end position="326"/>
    </location>
</feature>
<dbReference type="RefSeq" id="WP_091113254.1">
    <property type="nucleotide sequence ID" value="NZ_BKAF01000015.1"/>
</dbReference>
<feature type="transmembrane region" description="Helical" evidence="2">
    <location>
        <begin position="365"/>
        <end position="381"/>
    </location>
</feature>
<dbReference type="STRING" id="1005945.SAMN05216561_10820"/>
<name>A0A1I3HX57_9ACTN</name>
<dbReference type="AlphaFoldDB" id="A0A1I3HX57"/>
<feature type="region of interest" description="Disordered" evidence="1">
    <location>
        <begin position="558"/>
        <end position="585"/>
    </location>
</feature>
<keyword evidence="2" id="KW-1133">Transmembrane helix</keyword>
<reference evidence="3 4" key="1">
    <citation type="submission" date="2016-10" db="EMBL/GenBank/DDBJ databases">
        <authorList>
            <person name="de Groot N.N."/>
        </authorList>
    </citation>
    <scope>NUCLEOTIDE SEQUENCE [LARGE SCALE GENOMIC DNA]</scope>
    <source>
        <strain evidence="3 4">CGMCC 1.11156</strain>
    </source>
</reference>
<feature type="transmembrane region" description="Helical" evidence="2">
    <location>
        <begin position="251"/>
        <end position="273"/>
    </location>
</feature>
<feature type="transmembrane region" description="Helical" evidence="2">
    <location>
        <begin position="118"/>
        <end position="141"/>
    </location>
</feature>
<feature type="transmembrane region" description="Helical" evidence="2">
    <location>
        <begin position="387"/>
        <end position="406"/>
    </location>
</feature>
<proteinExistence type="predicted"/>
<gene>
    <name evidence="3" type="ORF">SAMN05216561_10820</name>
</gene>
<feature type="transmembrane region" description="Helical" evidence="2">
    <location>
        <begin position="153"/>
        <end position="173"/>
    </location>
</feature>
<dbReference type="EMBL" id="FOQG01000008">
    <property type="protein sequence ID" value="SFI40177.1"/>
    <property type="molecule type" value="Genomic_DNA"/>
</dbReference>
<sequence>MTAQLSQPEPTVTTVTTVEVVTNRERLSGVVQSVGRRPDDIPRRWWESALVFGLFLVAYAWFGYWLVVDMHVVGFETLDRFNRALMIWHNDPPKLSSVGFDYPPLTILLISPLTVVPALASSLIVVPLASAVFAAFTMVTFNTMMRRAQVLAPLRVVVLVAFGLNPLVALYAASGARHFMWLTFVVAALGALFAWYVTADIRFVMIAGLAFAIAALSGYSSLLWFVVSAIMVGAILARLGADGTEIEGTTVGFAAPTVYVIALWSAFNLILVLKPFNWITASSDSASSGGLESFSAVELLEYTGRLVLYGAPIAIVVLPALVFAGIARRNGLALWLAVILFLSIIVPALSVALKITDSPMVMRNALPILLFSMIGAIWLARSAGEGATLVSALLVAGLIISIPWTFQAMKTYKYQGLESTFAAAVSTRQSQEGATTPDGSTVGYVSEQAMARWIKDNVTLNSSILTDNAQTSAVILLTGDPALFFDRVDKSDGPWLAAAKDPAAHVDYMLLSTNSSADLLSNLYEDAVDGSNAFLTEAYRTERYVLVSVPSGFRRGADSLGDQDPAALSIPGQGITTTPVEAADQ</sequence>
<feature type="transmembrane region" description="Helical" evidence="2">
    <location>
        <begin position="332"/>
        <end position="353"/>
    </location>
</feature>
<accession>A0A1I3HX57</accession>
<feature type="transmembrane region" description="Helical" evidence="2">
    <location>
        <begin position="179"/>
        <end position="197"/>
    </location>
</feature>
<evidence type="ECO:0000256" key="2">
    <source>
        <dbReference type="SAM" id="Phobius"/>
    </source>
</evidence>
<evidence type="ECO:0000313" key="3">
    <source>
        <dbReference type="EMBL" id="SFI40177.1"/>
    </source>
</evidence>